<protein>
    <submittedName>
        <fullName evidence="1">Uncharacterized protein</fullName>
    </submittedName>
</protein>
<sequence>MCPSELLHNVEGSNSLSWIICSCITSEIQGMII</sequence>
<dbReference type="AlphaFoldDB" id="A0A2P2R4I2"/>
<proteinExistence type="predicted"/>
<evidence type="ECO:0000313" key="1">
    <source>
        <dbReference type="EMBL" id="MBX74192.1"/>
    </source>
</evidence>
<name>A0A2P2R4I2_RHIMU</name>
<organism evidence="1">
    <name type="scientific">Rhizophora mucronata</name>
    <name type="common">Asiatic mangrove</name>
    <dbReference type="NCBI Taxonomy" id="61149"/>
    <lineage>
        <taxon>Eukaryota</taxon>
        <taxon>Viridiplantae</taxon>
        <taxon>Streptophyta</taxon>
        <taxon>Embryophyta</taxon>
        <taxon>Tracheophyta</taxon>
        <taxon>Spermatophyta</taxon>
        <taxon>Magnoliopsida</taxon>
        <taxon>eudicotyledons</taxon>
        <taxon>Gunneridae</taxon>
        <taxon>Pentapetalae</taxon>
        <taxon>rosids</taxon>
        <taxon>fabids</taxon>
        <taxon>Malpighiales</taxon>
        <taxon>Rhizophoraceae</taxon>
        <taxon>Rhizophora</taxon>
    </lineage>
</organism>
<reference evidence="1" key="1">
    <citation type="submission" date="2018-02" db="EMBL/GenBank/DDBJ databases">
        <title>Rhizophora mucronata_Transcriptome.</title>
        <authorList>
            <person name="Meera S.P."/>
            <person name="Sreeshan A."/>
            <person name="Augustine A."/>
        </authorList>
    </citation>
    <scope>NUCLEOTIDE SEQUENCE</scope>
    <source>
        <tissue evidence="1">Leaf</tissue>
    </source>
</reference>
<dbReference type="EMBL" id="GGEC01093708">
    <property type="protein sequence ID" value="MBX74192.1"/>
    <property type="molecule type" value="Transcribed_RNA"/>
</dbReference>
<accession>A0A2P2R4I2</accession>